<sequence length="105" mass="12433">KEKSLRRNLLELYKRNDLHWRQKSRINWVKDGDRCTKFFFLTTTVCSRTNSIECFKATDGSWLNNRDHIANAFLKYFCNVYSDGDIQDLSQLPNLLPISLSDVER</sequence>
<evidence type="ECO:0000313" key="1">
    <source>
        <dbReference type="EMBL" id="PON58135.1"/>
    </source>
</evidence>
<dbReference type="OrthoDB" id="1935943at2759"/>
<comment type="caution">
    <text evidence="1">The sequence shown here is derived from an EMBL/GenBank/DDBJ whole genome shotgun (WGS) entry which is preliminary data.</text>
</comment>
<dbReference type="AlphaFoldDB" id="A0A2P5CAV7"/>
<accession>A0A2P5CAV7</accession>
<evidence type="ECO:0000313" key="2">
    <source>
        <dbReference type="Proteomes" id="UP000237105"/>
    </source>
</evidence>
<keyword evidence="2" id="KW-1185">Reference proteome</keyword>
<proteinExistence type="predicted"/>
<dbReference type="Proteomes" id="UP000237105">
    <property type="component" value="Unassembled WGS sequence"/>
</dbReference>
<feature type="non-terminal residue" evidence="1">
    <location>
        <position position="1"/>
    </location>
</feature>
<reference evidence="2" key="1">
    <citation type="submission" date="2016-06" db="EMBL/GenBank/DDBJ databases">
        <title>Parallel loss of symbiosis genes in relatives of nitrogen-fixing non-legume Parasponia.</title>
        <authorList>
            <person name="Van Velzen R."/>
            <person name="Holmer R."/>
            <person name="Bu F."/>
            <person name="Rutten L."/>
            <person name="Van Zeijl A."/>
            <person name="Liu W."/>
            <person name="Santuari L."/>
            <person name="Cao Q."/>
            <person name="Sharma T."/>
            <person name="Shen D."/>
            <person name="Roswanjaya Y."/>
            <person name="Wardhani T."/>
            <person name="Kalhor M.S."/>
            <person name="Jansen J."/>
            <person name="Van den Hoogen J."/>
            <person name="Gungor B."/>
            <person name="Hartog M."/>
            <person name="Hontelez J."/>
            <person name="Verver J."/>
            <person name="Yang W.-C."/>
            <person name="Schijlen E."/>
            <person name="Repin R."/>
            <person name="Schilthuizen M."/>
            <person name="Schranz E."/>
            <person name="Heidstra R."/>
            <person name="Miyata K."/>
            <person name="Fedorova E."/>
            <person name="Kohlen W."/>
            <person name="Bisseling T."/>
            <person name="Smit S."/>
            <person name="Geurts R."/>
        </authorList>
    </citation>
    <scope>NUCLEOTIDE SEQUENCE [LARGE SCALE GENOMIC DNA]</scope>
    <source>
        <strain evidence="2">cv. WU1-14</strain>
    </source>
</reference>
<dbReference type="EMBL" id="JXTB01000152">
    <property type="protein sequence ID" value="PON58135.1"/>
    <property type="molecule type" value="Genomic_DNA"/>
</dbReference>
<name>A0A2P5CAV7_PARAD</name>
<protein>
    <submittedName>
        <fullName evidence="1">Uncharacterized protein</fullName>
    </submittedName>
</protein>
<organism evidence="1 2">
    <name type="scientific">Parasponia andersonii</name>
    <name type="common">Sponia andersonii</name>
    <dbReference type="NCBI Taxonomy" id="3476"/>
    <lineage>
        <taxon>Eukaryota</taxon>
        <taxon>Viridiplantae</taxon>
        <taxon>Streptophyta</taxon>
        <taxon>Embryophyta</taxon>
        <taxon>Tracheophyta</taxon>
        <taxon>Spermatophyta</taxon>
        <taxon>Magnoliopsida</taxon>
        <taxon>eudicotyledons</taxon>
        <taxon>Gunneridae</taxon>
        <taxon>Pentapetalae</taxon>
        <taxon>rosids</taxon>
        <taxon>fabids</taxon>
        <taxon>Rosales</taxon>
        <taxon>Cannabaceae</taxon>
        <taxon>Parasponia</taxon>
    </lineage>
</organism>
<gene>
    <name evidence="1" type="ORF">PanWU01x14_169050</name>
</gene>